<feature type="compositionally biased region" description="Basic and acidic residues" evidence="1">
    <location>
        <begin position="513"/>
        <end position="542"/>
    </location>
</feature>
<feature type="compositionally biased region" description="Pro residues" evidence="1">
    <location>
        <begin position="390"/>
        <end position="403"/>
    </location>
</feature>
<gene>
    <name evidence="2" type="ORF">CI238_00487</name>
</gene>
<feature type="compositionally biased region" description="Polar residues" evidence="1">
    <location>
        <begin position="66"/>
        <end position="75"/>
    </location>
</feature>
<feature type="compositionally biased region" description="Low complexity" evidence="1">
    <location>
        <begin position="50"/>
        <end position="61"/>
    </location>
</feature>
<evidence type="ECO:0000313" key="3">
    <source>
        <dbReference type="Proteomes" id="UP000076584"/>
    </source>
</evidence>
<dbReference type="EMBL" id="LFIW01002706">
    <property type="protein sequence ID" value="KZL64177.1"/>
    <property type="molecule type" value="Genomic_DNA"/>
</dbReference>
<feature type="region of interest" description="Disordered" evidence="1">
    <location>
        <begin position="513"/>
        <end position="568"/>
    </location>
</feature>
<comment type="caution">
    <text evidence="2">The sequence shown here is derived from an EMBL/GenBank/DDBJ whole genome shotgun (WGS) entry which is preliminary data.</text>
</comment>
<feature type="region of interest" description="Disordered" evidence="1">
    <location>
        <begin position="273"/>
        <end position="325"/>
    </location>
</feature>
<sequence length="677" mass="77677">MENIVSSFCPQARRGRHLPQKAATATDHSQRRPAILTSSGRHGANQKGAVVLSSLSVPSPSCGEPHTTTSSQSKPPSRRILTYTATPTRPQMQDRIGGGEQLRTQAGDIMRVNLWTVRPVKCPWLPPTPSIRRLTTRNHFETFCSYVAGYLHLDYLHFHTLLHIEDRRYPIYQTWSIHSLYLGRTYPAFFEFLHPTSCFIWYITLPSPLPFPSRQTKRLTQPTFRPHIVTLKPLLHRLTRPIGTVALSSYRAPEAHYLDNTIVYKYRSCRSANTSRESQPPTRLLRTLSSAPSTKPAKRVHFAPEVVQPSPPTPRTPRPPTFTQSTMCTTDIYTDVYPDGRRSEYQEPSYCTTASRSGRLCSNPVIYNHPPRAVAYPSPMPAYPAAGPSYPFPQQMPPTPPLGSPRGPSGGADPDRTRRDSSSSERKRRHSGIYVNGQKVLDLNRKNRTRAERIVIVDSPPTPRTPPKQFASPYTAPPSPNAGGNSPNFRYSHVPRDSLRPVIVDERTPRSKVEIEVIDNGHRRHNSSDSRHSHASADDEERRRRRRERERERERKELEERERQKEEERQQRIRAQIAAQNADIARRTAVPFKRTSTGFGPTLADQQREQELVDAVRRLEIADRRVREAREAREREEEDEAQRRRLMERMMPRRRATVGPGSRRHRVLYDDGVYRWE</sequence>
<feature type="region of interest" description="Disordered" evidence="1">
    <location>
        <begin position="630"/>
        <end position="662"/>
    </location>
</feature>
<feature type="compositionally biased region" description="Basic residues" evidence="1">
    <location>
        <begin position="652"/>
        <end position="662"/>
    </location>
</feature>
<feature type="region of interest" description="Disordered" evidence="1">
    <location>
        <begin position="1"/>
        <end position="79"/>
    </location>
</feature>
<accession>A0A166M1R8</accession>
<name>A0A166M1R8_COLIC</name>
<protein>
    <submittedName>
        <fullName evidence="2">Uncharacterized protein</fullName>
    </submittedName>
</protein>
<organism evidence="2 3">
    <name type="scientific">Colletotrichum incanum</name>
    <name type="common">Soybean anthracnose fungus</name>
    <dbReference type="NCBI Taxonomy" id="1573173"/>
    <lineage>
        <taxon>Eukaryota</taxon>
        <taxon>Fungi</taxon>
        <taxon>Dikarya</taxon>
        <taxon>Ascomycota</taxon>
        <taxon>Pezizomycotina</taxon>
        <taxon>Sordariomycetes</taxon>
        <taxon>Hypocreomycetidae</taxon>
        <taxon>Glomerellales</taxon>
        <taxon>Glomerellaceae</taxon>
        <taxon>Colletotrichum</taxon>
        <taxon>Colletotrichum spaethianum species complex</taxon>
    </lineage>
</organism>
<feature type="compositionally biased region" description="Polar residues" evidence="1">
    <location>
        <begin position="273"/>
        <end position="293"/>
    </location>
</feature>
<dbReference type="STRING" id="1573173.A0A166M1R8"/>
<dbReference type="AlphaFoldDB" id="A0A166M1R8"/>
<proteinExistence type="predicted"/>
<feature type="region of interest" description="Disordered" evidence="1">
    <location>
        <begin position="386"/>
        <end position="494"/>
    </location>
</feature>
<reference evidence="2 3" key="1">
    <citation type="submission" date="2015-06" db="EMBL/GenBank/DDBJ databases">
        <title>Survival trade-offs in plant roots during colonization by closely related pathogenic and mutualistic fungi.</title>
        <authorList>
            <person name="Hacquard S."/>
            <person name="Kracher B."/>
            <person name="Hiruma K."/>
            <person name="Weinman A."/>
            <person name="Muench P."/>
            <person name="Garrido Oter R."/>
            <person name="Ver Loren van Themaat E."/>
            <person name="Dallerey J.-F."/>
            <person name="Damm U."/>
            <person name="Henrissat B."/>
            <person name="Lespinet O."/>
            <person name="Thon M."/>
            <person name="Kemen E."/>
            <person name="McHardy A.C."/>
            <person name="Schulze-Lefert P."/>
            <person name="O'Connell R.J."/>
        </authorList>
    </citation>
    <scope>NUCLEOTIDE SEQUENCE [LARGE SCALE GENOMIC DNA]</scope>
    <source>
        <strain evidence="2 3">MAFF 238704</strain>
    </source>
</reference>
<feature type="compositionally biased region" description="Basic and acidic residues" evidence="1">
    <location>
        <begin position="442"/>
        <end position="455"/>
    </location>
</feature>
<feature type="compositionally biased region" description="Basic and acidic residues" evidence="1">
    <location>
        <begin position="549"/>
        <end position="568"/>
    </location>
</feature>
<keyword evidence="3" id="KW-1185">Reference proteome</keyword>
<feature type="compositionally biased region" description="Basic and acidic residues" evidence="1">
    <location>
        <begin position="630"/>
        <end position="651"/>
    </location>
</feature>
<feature type="compositionally biased region" description="Pro residues" evidence="1">
    <location>
        <begin position="309"/>
        <end position="320"/>
    </location>
</feature>
<dbReference type="Proteomes" id="UP000076584">
    <property type="component" value="Unassembled WGS sequence"/>
</dbReference>
<feature type="compositionally biased region" description="Basic and acidic residues" evidence="1">
    <location>
        <begin position="413"/>
        <end position="425"/>
    </location>
</feature>
<evidence type="ECO:0000313" key="2">
    <source>
        <dbReference type="EMBL" id="KZL64177.1"/>
    </source>
</evidence>
<evidence type="ECO:0000256" key="1">
    <source>
        <dbReference type="SAM" id="MobiDB-lite"/>
    </source>
</evidence>